<comment type="similarity">
    <text evidence="3">Belongs to the NKG2D ligand family.</text>
</comment>
<proteinExistence type="inferred from homology"/>
<accession>A0A1A6GWE5</accession>
<dbReference type="GO" id="GO:0046703">
    <property type="term" value="F:natural killer cell lectin-like receptor binding"/>
    <property type="evidence" value="ECO:0007669"/>
    <property type="project" value="UniProtKB-ARBA"/>
</dbReference>
<evidence type="ECO:0000256" key="5">
    <source>
        <dbReference type="ARBA" id="ARBA00022729"/>
    </source>
</evidence>
<dbReference type="FunFam" id="3.30.500.10:FF:000004">
    <property type="entry name" value="Retinoic acid early-inducible protein 1-beta"/>
    <property type="match status" value="1"/>
</dbReference>
<dbReference type="InterPro" id="IPR029287">
    <property type="entry name" value="RAE-1"/>
</dbReference>
<keyword evidence="4" id="KW-0336">GPI-anchor</keyword>
<gene>
    <name evidence="11" type="ORF">A6R68_00965</name>
</gene>
<dbReference type="PANTHER" id="PTHR16675:SF147">
    <property type="entry name" value="HISTOCOMPATIBILITY ANTIGEN 60B-RELATED"/>
    <property type="match status" value="1"/>
</dbReference>
<feature type="domain" description="Retinoic acid early-inducible protein 1" evidence="10">
    <location>
        <begin position="25"/>
        <end position="197"/>
    </location>
</feature>
<dbReference type="Proteomes" id="UP000092124">
    <property type="component" value="Unassembled WGS sequence"/>
</dbReference>
<dbReference type="InterPro" id="IPR037055">
    <property type="entry name" value="MHC_I-like_Ag-recog_sf"/>
</dbReference>
<reference evidence="11 12" key="1">
    <citation type="submission" date="2016-06" db="EMBL/GenBank/DDBJ databases">
        <title>The Draft Genome Sequence and Annotation of the Desert Woodrat Neotoma lepida.</title>
        <authorList>
            <person name="Campbell M."/>
            <person name="Oakeson K.F."/>
            <person name="Yandell M."/>
            <person name="Halpert J.R."/>
            <person name="Dearing D."/>
        </authorList>
    </citation>
    <scope>NUCLEOTIDE SEQUENCE [LARGE SCALE GENOMIC DNA]</scope>
    <source>
        <strain evidence="11">417</strain>
        <tissue evidence="11">Liver</tissue>
    </source>
</reference>
<dbReference type="Gene3D" id="3.30.500.10">
    <property type="entry name" value="MHC class I-like antigen recognition-like"/>
    <property type="match status" value="1"/>
</dbReference>
<organism evidence="11 12">
    <name type="scientific">Neotoma lepida</name>
    <name type="common">Desert woodrat</name>
    <dbReference type="NCBI Taxonomy" id="56216"/>
    <lineage>
        <taxon>Eukaryota</taxon>
        <taxon>Metazoa</taxon>
        <taxon>Chordata</taxon>
        <taxon>Craniata</taxon>
        <taxon>Vertebrata</taxon>
        <taxon>Euteleostomi</taxon>
        <taxon>Mammalia</taxon>
        <taxon>Eutheria</taxon>
        <taxon>Euarchontoglires</taxon>
        <taxon>Glires</taxon>
        <taxon>Rodentia</taxon>
        <taxon>Myomorpha</taxon>
        <taxon>Muroidea</taxon>
        <taxon>Cricetidae</taxon>
        <taxon>Neotominae</taxon>
        <taxon>Neotoma</taxon>
    </lineage>
</organism>
<comment type="caution">
    <text evidence="11">The sequence shown here is derived from an EMBL/GenBank/DDBJ whole genome shotgun (WGS) entry which is preliminary data.</text>
</comment>
<dbReference type="InterPro" id="IPR011162">
    <property type="entry name" value="MHC_I/II-like_Ag-recog"/>
</dbReference>
<evidence type="ECO:0000256" key="3">
    <source>
        <dbReference type="ARBA" id="ARBA00008353"/>
    </source>
</evidence>
<dbReference type="EMBL" id="LZPO01066311">
    <property type="protein sequence ID" value="OBS70486.1"/>
    <property type="molecule type" value="Genomic_DNA"/>
</dbReference>
<evidence type="ECO:0000256" key="9">
    <source>
        <dbReference type="ARBA" id="ARBA00023288"/>
    </source>
</evidence>
<keyword evidence="6" id="KW-0472">Membrane</keyword>
<dbReference type="OrthoDB" id="9531345at2759"/>
<evidence type="ECO:0000256" key="4">
    <source>
        <dbReference type="ARBA" id="ARBA00022622"/>
    </source>
</evidence>
<keyword evidence="5" id="KW-0732">Signal</keyword>
<dbReference type="GO" id="GO:0009897">
    <property type="term" value="C:external side of plasma membrane"/>
    <property type="evidence" value="ECO:0007669"/>
    <property type="project" value="TreeGrafter"/>
</dbReference>
<dbReference type="GO" id="GO:0001916">
    <property type="term" value="P:positive regulation of T cell mediated cytotoxicity"/>
    <property type="evidence" value="ECO:0007669"/>
    <property type="project" value="TreeGrafter"/>
</dbReference>
<evidence type="ECO:0000256" key="7">
    <source>
        <dbReference type="ARBA" id="ARBA00023157"/>
    </source>
</evidence>
<evidence type="ECO:0000256" key="8">
    <source>
        <dbReference type="ARBA" id="ARBA00023180"/>
    </source>
</evidence>
<sequence>MEIRILKLVDILTKGFFSSSPFAGTHSLSCNFVVKARSTPPQPWCEGQCSVDGMPFLQYDNNNKATPLGDLGKEVDATNTWTELTESLKDIFEELRKQLLNMEPVADKTRYPHTWQVTTVSQYKGEQFVHAFWNFTTGEQSSFYFYPMNKIWGVIHDKDIGTMKQWKSNSELVQGLRKFSMGDSRHCLKEFLNHWKEMPSKY</sequence>
<evidence type="ECO:0000313" key="12">
    <source>
        <dbReference type="Proteomes" id="UP000092124"/>
    </source>
</evidence>
<keyword evidence="12" id="KW-1185">Reference proteome</keyword>
<dbReference type="GO" id="GO:0006955">
    <property type="term" value="P:immune response"/>
    <property type="evidence" value="ECO:0007669"/>
    <property type="project" value="TreeGrafter"/>
</dbReference>
<evidence type="ECO:0000256" key="6">
    <source>
        <dbReference type="ARBA" id="ARBA00023136"/>
    </source>
</evidence>
<dbReference type="SUPFAM" id="SSF54452">
    <property type="entry name" value="MHC antigen-recognition domain"/>
    <property type="match status" value="1"/>
</dbReference>
<evidence type="ECO:0000313" key="11">
    <source>
        <dbReference type="EMBL" id="OBS70486.1"/>
    </source>
</evidence>
<dbReference type="Pfam" id="PF14586">
    <property type="entry name" value="MHC_I_2"/>
    <property type="match status" value="1"/>
</dbReference>
<dbReference type="GO" id="GO:0005615">
    <property type="term" value="C:extracellular space"/>
    <property type="evidence" value="ECO:0007669"/>
    <property type="project" value="TreeGrafter"/>
</dbReference>
<dbReference type="AlphaFoldDB" id="A0A1A6GWE5"/>
<dbReference type="GO" id="GO:0002476">
    <property type="term" value="P:antigen processing and presentation of endogenous peptide antigen via MHC class Ib"/>
    <property type="evidence" value="ECO:0007669"/>
    <property type="project" value="TreeGrafter"/>
</dbReference>
<evidence type="ECO:0000256" key="2">
    <source>
        <dbReference type="ARBA" id="ARBA00004609"/>
    </source>
</evidence>
<dbReference type="GO" id="GO:0002486">
    <property type="term" value="P:antigen processing and presentation of endogenous peptide antigen via MHC class I via ER pathway, TAP-independent"/>
    <property type="evidence" value="ECO:0007669"/>
    <property type="project" value="TreeGrafter"/>
</dbReference>
<keyword evidence="7" id="KW-1015">Disulfide bond</keyword>
<keyword evidence="9" id="KW-0449">Lipoprotein</keyword>
<keyword evidence="8" id="KW-0325">Glycoprotein</keyword>
<dbReference type="STRING" id="56216.A0A1A6GWE5"/>
<evidence type="ECO:0000259" key="10">
    <source>
        <dbReference type="Pfam" id="PF14586"/>
    </source>
</evidence>
<dbReference type="PANTHER" id="PTHR16675">
    <property type="entry name" value="MHC CLASS I-RELATED"/>
    <property type="match status" value="1"/>
</dbReference>
<dbReference type="InterPro" id="IPR050208">
    <property type="entry name" value="MHC_class-I_related"/>
</dbReference>
<comment type="subcellular location">
    <subcellularLocation>
        <location evidence="2">Cell membrane</location>
        <topology evidence="2">Lipid-anchor</topology>
        <topology evidence="2">GPI-anchor</topology>
    </subcellularLocation>
</comment>
<comment type="function">
    <text evidence="1">Acts as a ligand for KLRK1.</text>
</comment>
<name>A0A1A6GWE5_NEOLE</name>
<protein>
    <recommendedName>
        <fullName evidence="10">Retinoic acid early-inducible protein 1 domain-containing protein</fullName>
    </recommendedName>
</protein>
<evidence type="ECO:0000256" key="1">
    <source>
        <dbReference type="ARBA" id="ARBA00002305"/>
    </source>
</evidence>